<dbReference type="Proteomes" id="UP000663722">
    <property type="component" value="Chromosome"/>
</dbReference>
<protein>
    <submittedName>
        <fullName evidence="1">Uncharacterized protein</fullName>
    </submittedName>
</protein>
<dbReference type="EMBL" id="CP061800">
    <property type="protein sequence ID" value="QTA91222.1"/>
    <property type="molecule type" value="Genomic_DNA"/>
</dbReference>
<evidence type="ECO:0000313" key="1">
    <source>
        <dbReference type="EMBL" id="QTA91222.1"/>
    </source>
</evidence>
<evidence type="ECO:0000313" key="2">
    <source>
        <dbReference type="Proteomes" id="UP000663722"/>
    </source>
</evidence>
<accession>A0A975BTK1</accession>
<name>A0A975BTK1_9BACT</name>
<proteinExistence type="predicted"/>
<sequence>MKDLRGFENLGGLILSGRVKDLRGFGNLGGLILPKKDPERIFC</sequence>
<organism evidence="1 2">
    <name type="scientific">Desulfonema magnum</name>
    <dbReference type="NCBI Taxonomy" id="45655"/>
    <lineage>
        <taxon>Bacteria</taxon>
        <taxon>Pseudomonadati</taxon>
        <taxon>Thermodesulfobacteriota</taxon>
        <taxon>Desulfobacteria</taxon>
        <taxon>Desulfobacterales</taxon>
        <taxon>Desulfococcaceae</taxon>
        <taxon>Desulfonema</taxon>
    </lineage>
</organism>
<reference evidence="1" key="1">
    <citation type="journal article" date="2021" name="Microb. Physiol.">
        <title>Proteogenomic Insights into the Physiology of Marine, Sulfate-Reducing, Filamentous Desulfonema limicola and Desulfonema magnum.</title>
        <authorList>
            <person name="Schnaars V."/>
            <person name="Wohlbrand L."/>
            <person name="Scheve S."/>
            <person name="Hinrichs C."/>
            <person name="Reinhardt R."/>
            <person name="Rabus R."/>
        </authorList>
    </citation>
    <scope>NUCLEOTIDE SEQUENCE</scope>
    <source>
        <strain evidence="1">4be13</strain>
    </source>
</reference>
<dbReference type="AlphaFoldDB" id="A0A975BTK1"/>
<gene>
    <name evidence="1" type="ORF">dnm_072860</name>
</gene>
<dbReference type="KEGG" id="dmm:dnm_072860"/>
<keyword evidence="2" id="KW-1185">Reference proteome</keyword>